<dbReference type="InParanoid" id="A0A7M7NT46"/>
<dbReference type="GO" id="GO:0005737">
    <property type="term" value="C:cytoplasm"/>
    <property type="evidence" value="ECO:0000318"/>
    <property type="project" value="GO_Central"/>
</dbReference>
<dbReference type="SMART" id="SM00320">
    <property type="entry name" value="WD40"/>
    <property type="match status" value="3"/>
</dbReference>
<dbReference type="FunFam" id="2.130.10.10:FF:003178">
    <property type="entry name" value="Predicted protein"/>
    <property type="match status" value="1"/>
</dbReference>
<dbReference type="Pfam" id="PF23753">
    <property type="entry name" value="TPR_WDR11"/>
    <property type="match status" value="1"/>
</dbReference>
<dbReference type="InterPro" id="IPR036322">
    <property type="entry name" value="WD40_repeat_dom_sf"/>
</dbReference>
<reference evidence="6" key="1">
    <citation type="submission" date="2015-02" db="EMBL/GenBank/DDBJ databases">
        <title>Genome sequencing for Strongylocentrotus purpuratus.</title>
        <authorList>
            <person name="Murali S."/>
            <person name="Liu Y."/>
            <person name="Vee V."/>
            <person name="English A."/>
            <person name="Wang M."/>
            <person name="Skinner E."/>
            <person name="Han Y."/>
            <person name="Muzny D.M."/>
            <person name="Worley K.C."/>
            <person name="Gibbs R.A."/>
        </authorList>
    </citation>
    <scope>NUCLEOTIDE SEQUENCE</scope>
</reference>
<organism evidence="5 6">
    <name type="scientific">Strongylocentrotus purpuratus</name>
    <name type="common">Purple sea urchin</name>
    <dbReference type="NCBI Taxonomy" id="7668"/>
    <lineage>
        <taxon>Eukaryota</taxon>
        <taxon>Metazoa</taxon>
        <taxon>Echinodermata</taxon>
        <taxon>Eleutherozoa</taxon>
        <taxon>Echinozoa</taxon>
        <taxon>Echinoidea</taxon>
        <taxon>Euechinoidea</taxon>
        <taxon>Echinacea</taxon>
        <taxon>Camarodonta</taxon>
        <taxon>Echinidea</taxon>
        <taxon>Strongylocentrotidae</taxon>
        <taxon>Strongylocentrotus</taxon>
    </lineage>
</organism>
<evidence type="ECO:0000313" key="5">
    <source>
        <dbReference type="EnsemblMetazoa" id="XP_030841145"/>
    </source>
</evidence>
<dbReference type="Proteomes" id="UP000007110">
    <property type="component" value="Unassembled WGS sequence"/>
</dbReference>
<dbReference type="InterPro" id="IPR015943">
    <property type="entry name" value="WD40/YVTN_repeat-like_dom_sf"/>
</dbReference>
<dbReference type="Gene3D" id="2.130.10.10">
    <property type="entry name" value="YVTN repeat-like/Quinoprotein amine dehydrogenase"/>
    <property type="match status" value="3"/>
</dbReference>
<sequence length="1273" mass="143005">MNISPRTITGGLHPLNKGACDWGWQNLFAYGCHTSVVVIETKGIQTIQTLEKHRSPVVQVQWARENYHHTIDAPYTLRLASADSSGQIIIWDVCAATERASFSDGTKPVQDLQWLATQDASHDLLVALHPPYSIVLWNADTGTKLWKKTFTDVLHCFSFDPFDSANLTLLGNDCILFINDFSAAKPPSSNGKKFFITTPSPQTTNQQLTGGMASDRRGSSASGARTALKRVRLLVGDNKTRQKSVNTSLDDPESQGVSECLQLSYMRSRRNHLLLLYAREILILDLAIYQTVSVIPMERSGSPFQQVFPCRQRDVLMCLHDNGSISVRIRRRLVTTSPGAPTTPSDQYHGTLSGGEMVLEGQDMTYDLRCQSDPLRVTKHMRTFGLACSPVSESHSALMLSDGRILFWSLMTVDHDAASMGNNHSQLVLSPLHSPGQAFPPSLNGDFEFLPPLLASAKPTQIPVPKTSIADFLCPPDVIVDGDFKHGRQVLLKFVMTGLSSGIADVPVVIRMCPPLTTKNVHYYKPLITIGTSTGLVQVYNLTTGSLYREYNIHTTSVRCIEWVSLTSFLSVSYPNPSSNGTVRNELLLLDMQTGRTIPMREHKGDEPPIEALKVSHLKQYLIVLFKEKPFEIWDLRTLCLLREMPKHFPIITALEWSPSHHKKKAVNLEQQASSMSLDGVLMGSTINLAESSSENRPVSTTIREHFVFAEISGVLHHFWVEGSVVHEGAKLPSESSLTTISCIAWKGETLVMADSDGNLGVWDLKAKISRNYPTHKSNIKKLKFGPGKGNLKLMFLWNDGVDIWDCREMQALSSLKGSKDDRKPIDMDWAASDKPVVLSVDGCLRVYDVHLKTSCWSIADAEFVEPVFCPYLLSPKAALAMKYTMQHQPWNKNYSLQLTSEYETPEDENIIKSVNEQLKIMPSDNRRYLPDCPHGTAQRCLLAARLFGDEAESEFWNVALYYLRAERVKKSLGMSKEDTLQDDPLTEFGLEPPYDPTHFQPSDSTKSNHLMLRELPLDMCYDVLCDNVTFRKYQLERILLHDGKRTTYEHTMKCVENFILLGQTDRAVQLLLETEPENESYLLDLMRACLCATAQESGSSQSTIKLVATSLIANGKLAEGVQLLCLINKGIDACRYLQTYNQWYQAMWVAKVRLSDSDCNEVMRRWVENLCSPHVNQKSVALLGLLSMGSFIKVLQMLLSLHYYDRAAMFAEACLEFSVLPEDEDTKSLLEKVFLEYARYLLALGNKKAYGHYCNRAAEKAEKVMQDLEWME</sequence>
<dbReference type="OMA" id="WDTKEIQ"/>
<dbReference type="FunFam" id="2.130.10.10:FF:003179">
    <property type="entry name" value="Uncharacterized protein"/>
    <property type="match status" value="1"/>
</dbReference>
<feature type="domain" description="WDR11 first beta-propeller" evidence="2">
    <location>
        <begin position="16"/>
        <end position="172"/>
    </location>
</feature>
<dbReference type="KEGG" id="spu:763813"/>
<name>A0A7M7NT46_STRPU</name>
<dbReference type="PANTHER" id="PTHR14593">
    <property type="entry name" value="WD REPEAT-CONTAINING PROTEIN 11"/>
    <property type="match status" value="1"/>
</dbReference>
<feature type="compositionally biased region" description="Polar residues" evidence="1">
    <location>
        <begin position="195"/>
        <end position="209"/>
    </location>
</feature>
<dbReference type="RefSeq" id="XP_030841145.1">
    <property type="nucleotide sequence ID" value="XM_030985285.1"/>
</dbReference>
<dbReference type="Pfam" id="PF23751">
    <property type="entry name" value="Beta-prop_WDR11_1st"/>
    <property type="match status" value="1"/>
</dbReference>
<evidence type="ECO:0000259" key="2">
    <source>
        <dbReference type="Pfam" id="PF23751"/>
    </source>
</evidence>
<evidence type="ECO:0000259" key="3">
    <source>
        <dbReference type="Pfam" id="PF23752"/>
    </source>
</evidence>
<feature type="domain" description="WDR11 second beta-propeller" evidence="3">
    <location>
        <begin position="525"/>
        <end position="788"/>
    </location>
</feature>
<dbReference type="AlphaFoldDB" id="A0A7M7NT46"/>
<feature type="domain" description="WDR11 TPR" evidence="4">
    <location>
        <begin position="929"/>
        <end position="1220"/>
    </location>
</feature>
<accession>A0A7M7NT46</accession>
<dbReference type="InterPro" id="IPR057853">
    <property type="entry name" value="Beta-prop_WDR11_2nd"/>
</dbReference>
<evidence type="ECO:0008006" key="7">
    <source>
        <dbReference type="Google" id="ProtNLM"/>
    </source>
</evidence>
<dbReference type="SUPFAM" id="SSF50978">
    <property type="entry name" value="WD40 repeat-like"/>
    <property type="match status" value="2"/>
</dbReference>
<evidence type="ECO:0000313" key="6">
    <source>
        <dbReference type="Proteomes" id="UP000007110"/>
    </source>
</evidence>
<keyword evidence="6" id="KW-1185">Reference proteome</keyword>
<proteinExistence type="predicted"/>
<dbReference type="EnsemblMetazoa" id="XM_030985285">
    <property type="protein sequence ID" value="XP_030841145"/>
    <property type="gene ID" value="LOC763813"/>
</dbReference>
<dbReference type="InterPro" id="IPR001680">
    <property type="entry name" value="WD40_rpt"/>
</dbReference>
<dbReference type="InterPro" id="IPR057854">
    <property type="entry name" value="TPR_WDR11"/>
</dbReference>
<dbReference type="PANTHER" id="PTHR14593:SF5">
    <property type="entry name" value="WD REPEAT-CONTAINING PROTEIN 11"/>
    <property type="match status" value="1"/>
</dbReference>
<feature type="region of interest" description="Disordered" evidence="1">
    <location>
        <begin position="195"/>
        <end position="224"/>
    </location>
</feature>
<dbReference type="Pfam" id="PF23752">
    <property type="entry name" value="Beta-prop_WDR11_2nd"/>
    <property type="match status" value="1"/>
</dbReference>
<dbReference type="OrthoDB" id="1291858at2759"/>
<evidence type="ECO:0000256" key="1">
    <source>
        <dbReference type="SAM" id="MobiDB-lite"/>
    </source>
</evidence>
<reference evidence="5" key="2">
    <citation type="submission" date="2021-01" db="UniProtKB">
        <authorList>
            <consortium name="EnsemblMetazoa"/>
        </authorList>
    </citation>
    <scope>IDENTIFICATION</scope>
</reference>
<dbReference type="FunFam" id="2.130.10.10:FF:000296">
    <property type="entry name" value="WD repeat domain 11"/>
    <property type="match status" value="1"/>
</dbReference>
<evidence type="ECO:0000259" key="4">
    <source>
        <dbReference type="Pfam" id="PF23753"/>
    </source>
</evidence>
<dbReference type="PROSITE" id="PS51257">
    <property type="entry name" value="PROKAR_LIPOPROTEIN"/>
    <property type="match status" value="1"/>
</dbReference>
<dbReference type="GeneID" id="763813"/>
<dbReference type="InterPro" id="IPR057852">
    <property type="entry name" value="Beta-prop_WDR11_1st"/>
</dbReference>
<protein>
    <recommendedName>
        <fullName evidence="7">WD repeat-containing protein 11</fullName>
    </recommendedName>
</protein>
<dbReference type="InterPro" id="IPR039694">
    <property type="entry name" value="WDR11"/>
</dbReference>
<dbReference type="CTD" id="55717"/>
<dbReference type="FunCoup" id="A0A7M7NT46">
    <property type="interactions" value="876"/>
</dbReference>